<dbReference type="Pfam" id="PF00929">
    <property type="entry name" value="RNase_T"/>
    <property type="match status" value="1"/>
</dbReference>
<evidence type="ECO:0000256" key="2">
    <source>
        <dbReference type="ARBA" id="ARBA00022722"/>
    </source>
</evidence>
<dbReference type="PANTHER" id="PTHR11046">
    <property type="entry name" value="OLIGORIBONUCLEASE, MITOCHONDRIAL"/>
    <property type="match status" value="1"/>
</dbReference>
<dbReference type="Gene3D" id="3.30.420.10">
    <property type="entry name" value="Ribonuclease H-like superfamily/Ribonuclease H"/>
    <property type="match status" value="1"/>
</dbReference>
<keyword evidence="6" id="KW-0963">Cytoplasm</keyword>
<feature type="domain" description="Exonuclease" evidence="7">
    <location>
        <begin position="16"/>
        <end position="189"/>
    </location>
</feature>
<evidence type="ECO:0000313" key="9">
    <source>
        <dbReference type="Proteomes" id="UP000219327"/>
    </source>
</evidence>
<dbReference type="GO" id="GO:0006259">
    <property type="term" value="P:DNA metabolic process"/>
    <property type="evidence" value="ECO:0007669"/>
    <property type="project" value="UniProtKB-ARBA"/>
</dbReference>
<dbReference type="NCBIfam" id="NF003765">
    <property type="entry name" value="PRK05359.1"/>
    <property type="match status" value="1"/>
</dbReference>
<reference evidence="8 9" key="1">
    <citation type="submission" date="2017-08" db="EMBL/GenBank/DDBJ databases">
        <title>Fine stratification of microbial communities through a metagenomic profile of the photic zone.</title>
        <authorList>
            <person name="Haro-Moreno J.M."/>
            <person name="Lopez-Perez M."/>
            <person name="De La Torre J."/>
            <person name="Picazo A."/>
            <person name="Camacho A."/>
            <person name="Rodriguez-Valera F."/>
        </authorList>
    </citation>
    <scope>NUCLEOTIDE SEQUENCE [LARGE SCALE GENOMIC DNA]</scope>
    <source>
        <strain evidence="8">MED-G24</strain>
    </source>
</reference>
<comment type="caution">
    <text evidence="8">The sequence shown here is derived from an EMBL/GenBank/DDBJ whole genome shotgun (WGS) entry which is preliminary data.</text>
</comment>
<dbReference type="GO" id="GO:0005737">
    <property type="term" value="C:cytoplasm"/>
    <property type="evidence" value="ECO:0007669"/>
    <property type="project" value="UniProtKB-SubCell"/>
</dbReference>
<comment type="similarity">
    <text evidence="1 6">Belongs to the oligoribonuclease family.</text>
</comment>
<dbReference type="PANTHER" id="PTHR11046:SF0">
    <property type="entry name" value="OLIGORIBONUCLEASE, MITOCHONDRIAL"/>
    <property type="match status" value="1"/>
</dbReference>
<feature type="active site" evidence="6">
    <location>
        <position position="138"/>
    </location>
</feature>
<keyword evidence="4 6" id="KW-0269">Exonuclease</keyword>
<dbReference type="CDD" id="cd06135">
    <property type="entry name" value="Orn"/>
    <property type="match status" value="1"/>
</dbReference>
<evidence type="ECO:0000256" key="6">
    <source>
        <dbReference type="HAMAP-Rule" id="MF_00045"/>
    </source>
</evidence>
<dbReference type="InterPro" id="IPR036397">
    <property type="entry name" value="RNaseH_sf"/>
</dbReference>
<dbReference type="AlphaFoldDB" id="A0A2A5X099"/>
<dbReference type="GO" id="GO:0003676">
    <property type="term" value="F:nucleic acid binding"/>
    <property type="evidence" value="ECO:0007669"/>
    <property type="project" value="InterPro"/>
</dbReference>
<accession>A0A2A5X099</accession>
<dbReference type="SMART" id="SM00479">
    <property type="entry name" value="EXOIII"/>
    <property type="match status" value="1"/>
</dbReference>
<sequence length="194" mass="22543">MLGWKVRLEGLTYSENLVWMDLEMTGLDPEVERIIEIAVIVTNSSLRVLAEGPVVVVNQPDSLLAAMDEWNTTHHTDSGLFDRVRSEGVTESEAERIVLDFIADHVEPGRSPLCGNSIAQDRRFLVKYMPTLESHLHYRNLDVSTIKELAIRWRPDIFHQIKKQNHHRALDDVRESIEELRFYRDHFLKLKTEN</sequence>
<keyword evidence="3 6" id="KW-0378">Hydrolase</keyword>
<comment type="subcellular location">
    <subcellularLocation>
        <location evidence="6">Cytoplasm</location>
    </subcellularLocation>
</comment>
<dbReference type="InterPro" id="IPR022894">
    <property type="entry name" value="Oligoribonuclease"/>
</dbReference>
<name>A0A2A5X099_9GAMM</name>
<organism evidence="8 9">
    <name type="scientific">OM182 bacterium MED-G24</name>
    <dbReference type="NCBI Taxonomy" id="1986255"/>
    <lineage>
        <taxon>Bacteria</taxon>
        <taxon>Pseudomonadati</taxon>
        <taxon>Pseudomonadota</taxon>
        <taxon>Gammaproteobacteria</taxon>
        <taxon>OMG group</taxon>
        <taxon>OM182 clade</taxon>
    </lineage>
</organism>
<keyword evidence="2 6" id="KW-0540">Nuclease</keyword>
<dbReference type="EMBL" id="NTKD01000001">
    <property type="protein sequence ID" value="PDH42235.1"/>
    <property type="molecule type" value="Genomic_DNA"/>
</dbReference>
<evidence type="ECO:0000256" key="1">
    <source>
        <dbReference type="ARBA" id="ARBA00009921"/>
    </source>
</evidence>
<dbReference type="Proteomes" id="UP000219327">
    <property type="component" value="Unassembled WGS sequence"/>
</dbReference>
<gene>
    <name evidence="6" type="primary">orn</name>
    <name evidence="8" type="ORF">CNE99_00555</name>
</gene>
<dbReference type="GO" id="GO:0000175">
    <property type="term" value="F:3'-5'-RNA exonuclease activity"/>
    <property type="evidence" value="ECO:0007669"/>
    <property type="project" value="InterPro"/>
</dbReference>
<comment type="function">
    <text evidence="6">3'-to-5' exoribonuclease specific for small oligoribonucleotides.</text>
</comment>
<dbReference type="EC" id="3.1.-.-" evidence="6"/>
<evidence type="ECO:0000259" key="7">
    <source>
        <dbReference type="SMART" id="SM00479"/>
    </source>
</evidence>
<dbReference type="InterPro" id="IPR013520">
    <property type="entry name" value="Ribonucl_H"/>
</dbReference>
<dbReference type="InterPro" id="IPR012337">
    <property type="entry name" value="RNaseH-like_sf"/>
</dbReference>
<protein>
    <recommendedName>
        <fullName evidence="5 6">Oligoribonuclease</fullName>
        <ecNumber evidence="6">3.1.-.-</ecNumber>
    </recommendedName>
</protein>
<proteinExistence type="inferred from homology"/>
<evidence type="ECO:0000256" key="3">
    <source>
        <dbReference type="ARBA" id="ARBA00022801"/>
    </source>
</evidence>
<dbReference type="FunFam" id="3.30.420.10:FF:000003">
    <property type="entry name" value="Oligoribonuclease"/>
    <property type="match status" value="1"/>
</dbReference>
<evidence type="ECO:0000256" key="5">
    <source>
        <dbReference type="ARBA" id="ARBA00070964"/>
    </source>
</evidence>
<evidence type="ECO:0000313" key="8">
    <source>
        <dbReference type="EMBL" id="PDH42235.1"/>
    </source>
</evidence>
<dbReference type="SUPFAM" id="SSF53098">
    <property type="entry name" value="Ribonuclease H-like"/>
    <property type="match status" value="1"/>
</dbReference>
<evidence type="ECO:0000256" key="4">
    <source>
        <dbReference type="ARBA" id="ARBA00022839"/>
    </source>
</evidence>
<dbReference type="HAMAP" id="MF_00045">
    <property type="entry name" value="Oligoribonuclease"/>
    <property type="match status" value="1"/>
</dbReference>